<evidence type="ECO:0000313" key="19">
    <source>
        <dbReference type="EMBL" id="GEQ97855.1"/>
    </source>
</evidence>
<feature type="domain" description="TonB-dependent receptor-like beta-barrel" evidence="17">
    <location>
        <begin position="223"/>
        <end position="676"/>
    </location>
</feature>
<dbReference type="Pfam" id="PF07715">
    <property type="entry name" value="Plug"/>
    <property type="match status" value="1"/>
</dbReference>
<feature type="chain" id="PRO_5022834447" evidence="16">
    <location>
        <begin position="24"/>
        <end position="723"/>
    </location>
</feature>
<evidence type="ECO:0000256" key="7">
    <source>
        <dbReference type="ARBA" id="ARBA00022729"/>
    </source>
</evidence>
<dbReference type="Pfam" id="PF00593">
    <property type="entry name" value="TonB_dep_Rec_b-barrel"/>
    <property type="match status" value="1"/>
</dbReference>
<feature type="signal peptide" evidence="16">
    <location>
        <begin position="1"/>
        <end position="23"/>
    </location>
</feature>
<evidence type="ECO:0000259" key="17">
    <source>
        <dbReference type="Pfam" id="PF00593"/>
    </source>
</evidence>
<dbReference type="InterPro" id="IPR037066">
    <property type="entry name" value="Plug_dom_sf"/>
</dbReference>
<evidence type="ECO:0000256" key="13">
    <source>
        <dbReference type="ARBA" id="ARBA00023237"/>
    </source>
</evidence>
<dbReference type="PROSITE" id="PS52016">
    <property type="entry name" value="TONB_DEPENDENT_REC_3"/>
    <property type="match status" value="1"/>
</dbReference>
<dbReference type="NCBIfam" id="TIGR01783">
    <property type="entry name" value="TonB-siderophor"/>
    <property type="match status" value="1"/>
</dbReference>
<dbReference type="InterPro" id="IPR010105">
    <property type="entry name" value="TonB_sidphr_rcpt"/>
</dbReference>
<keyword evidence="6 14" id="KW-0812">Transmembrane</keyword>
<keyword evidence="9" id="KW-0406">Ion transport</keyword>
<dbReference type="RefSeq" id="WP_210431530.1">
    <property type="nucleotide sequence ID" value="NZ_BKCL01000004.1"/>
</dbReference>
<reference evidence="19 20" key="1">
    <citation type="submission" date="2019-09" db="EMBL/GenBank/DDBJ databases">
        <title>NBRP : Genome information of microbial organism related human and environment.</title>
        <authorList>
            <person name="Hattori M."/>
            <person name="Oshima K."/>
            <person name="Inaba H."/>
            <person name="Suda W."/>
            <person name="Sakamoto M."/>
            <person name="Iino T."/>
            <person name="Kitahara M."/>
            <person name="Oshida Y."/>
            <person name="Iida T."/>
            <person name="Kudo T."/>
            <person name="Itoh T."/>
            <person name="Ohkuma M."/>
        </authorList>
    </citation>
    <scope>NUCLEOTIDE SEQUENCE [LARGE SCALE GENOMIC DNA]</scope>
    <source>
        <strain evidence="19 20">Hi-2</strain>
    </source>
</reference>
<dbReference type="GO" id="GO:0009279">
    <property type="term" value="C:cell outer membrane"/>
    <property type="evidence" value="ECO:0007669"/>
    <property type="project" value="UniProtKB-SubCell"/>
</dbReference>
<gene>
    <name evidence="19" type="ORF">JCM17844_14920</name>
</gene>
<evidence type="ECO:0000313" key="20">
    <source>
        <dbReference type="Proteomes" id="UP000322084"/>
    </source>
</evidence>
<proteinExistence type="inferred from homology"/>
<dbReference type="AlphaFoldDB" id="A0A5A7MS66"/>
<dbReference type="Gene3D" id="2.40.170.20">
    <property type="entry name" value="TonB-dependent receptor, beta-barrel domain"/>
    <property type="match status" value="1"/>
</dbReference>
<keyword evidence="12 19" id="KW-0675">Receptor</keyword>
<organism evidence="19 20">
    <name type="scientific">Iodidimonas gelatinilytica</name>
    <dbReference type="NCBI Taxonomy" id="1236966"/>
    <lineage>
        <taxon>Bacteria</taxon>
        <taxon>Pseudomonadati</taxon>
        <taxon>Pseudomonadota</taxon>
        <taxon>Alphaproteobacteria</taxon>
        <taxon>Iodidimonadales</taxon>
        <taxon>Iodidimonadaceae</taxon>
        <taxon>Iodidimonas</taxon>
    </lineage>
</organism>
<accession>A0A5A7MS66</accession>
<dbReference type="GO" id="GO:0015344">
    <property type="term" value="F:siderophore uptake transmembrane transporter activity"/>
    <property type="evidence" value="ECO:0007669"/>
    <property type="project" value="TreeGrafter"/>
</dbReference>
<comment type="caution">
    <text evidence="19">The sequence shown here is derived from an EMBL/GenBank/DDBJ whole genome shotgun (WGS) entry which is preliminary data.</text>
</comment>
<keyword evidence="4 14" id="KW-1134">Transmembrane beta strand</keyword>
<evidence type="ECO:0000256" key="16">
    <source>
        <dbReference type="SAM" id="SignalP"/>
    </source>
</evidence>
<keyword evidence="10 15" id="KW-0798">TonB box</keyword>
<dbReference type="InterPro" id="IPR012910">
    <property type="entry name" value="Plug_dom"/>
</dbReference>
<dbReference type="GO" id="GO:0015891">
    <property type="term" value="P:siderophore transport"/>
    <property type="evidence" value="ECO:0007669"/>
    <property type="project" value="InterPro"/>
</dbReference>
<name>A0A5A7MS66_9PROT</name>
<dbReference type="InterPro" id="IPR039426">
    <property type="entry name" value="TonB-dep_rcpt-like"/>
</dbReference>
<keyword evidence="7 16" id="KW-0732">Signal</keyword>
<evidence type="ECO:0000259" key="18">
    <source>
        <dbReference type="Pfam" id="PF07715"/>
    </source>
</evidence>
<keyword evidence="5" id="KW-0410">Iron transport</keyword>
<feature type="domain" description="TonB-dependent receptor plug" evidence="18">
    <location>
        <begin position="54"/>
        <end position="150"/>
    </location>
</feature>
<dbReference type="Gene3D" id="2.170.130.10">
    <property type="entry name" value="TonB-dependent receptor, plug domain"/>
    <property type="match status" value="1"/>
</dbReference>
<protein>
    <submittedName>
        <fullName evidence="19">Iron transport receptor protein</fullName>
    </submittedName>
</protein>
<dbReference type="PANTHER" id="PTHR32552">
    <property type="entry name" value="FERRICHROME IRON RECEPTOR-RELATED"/>
    <property type="match status" value="1"/>
</dbReference>
<keyword evidence="8" id="KW-0408">Iron</keyword>
<evidence type="ECO:0000256" key="6">
    <source>
        <dbReference type="ARBA" id="ARBA00022692"/>
    </source>
</evidence>
<keyword evidence="13 14" id="KW-0998">Cell outer membrane</keyword>
<dbReference type="InterPro" id="IPR000531">
    <property type="entry name" value="Beta-barrel_TonB"/>
</dbReference>
<comment type="subcellular location">
    <subcellularLocation>
        <location evidence="1 14">Cell outer membrane</location>
        <topology evidence="1 14">Multi-pass membrane protein</topology>
    </subcellularLocation>
</comment>
<dbReference type="EMBL" id="BKCL01000004">
    <property type="protein sequence ID" value="GEQ97855.1"/>
    <property type="molecule type" value="Genomic_DNA"/>
</dbReference>
<evidence type="ECO:0000256" key="9">
    <source>
        <dbReference type="ARBA" id="ARBA00023065"/>
    </source>
</evidence>
<dbReference type="GO" id="GO:0038023">
    <property type="term" value="F:signaling receptor activity"/>
    <property type="evidence" value="ECO:0007669"/>
    <property type="project" value="InterPro"/>
</dbReference>
<evidence type="ECO:0000256" key="15">
    <source>
        <dbReference type="RuleBase" id="RU003357"/>
    </source>
</evidence>
<keyword evidence="11 14" id="KW-0472">Membrane</keyword>
<evidence type="ECO:0000256" key="12">
    <source>
        <dbReference type="ARBA" id="ARBA00023170"/>
    </source>
</evidence>
<dbReference type="PANTHER" id="PTHR32552:SF68">
    <property type="entry name" value="FERRICHROME OUTER MEMBRANE TRANSPORTER_PHAGE RECEPTOR"/>
    <property type="match status" value="1"/>
</dbReference>
<dbReference type="Proteomes" id="UP000322084">
    <property type="component" value="Unassembled WGS sequence"/>
</dbReference>
<evidence type="ECO:0000256" key="8">
    <source>
        <dbReference type="ARBA" id="ARBA00023004"/>
    </source>
</evidence>
<evidence type="ECO:0000256" key="14">
    <source>
        <dbReference type="PROSITE-ProRule" id="PRU01360"/>
    </source>
</evidence>
<evidence type="ECO:0000256" key="2">
    <source>
        <dbReference type="ARBA" id="ARBA00009810"/>
    </source>
</evidence>
<evidence type="ECO:0000256" key="10">
    <source>
        <dbReference type="ARBA" id="ARBA00023077"/>
    </source>
</evidence>
<dbReference type="SUPFAM" id="SSF56935">
    <property type="entry name" value="Porins"/>
    <property type="match status" value="1"/>
</dbReference>
<comment type="similarity">
    <text evidence="2 14 15">Belongs to the TonB-dependent receptor family.</text>
</comment>
<sequence length="723" mass="79883">MPVYRRLGGASLAVLICASTALAEEAETKIEEIVVNGKYLSLDKLDSVKTPTPIIDIPQSLSIISADQIEKQSFTNLGDVLRYTPGLSISQGEGHRDAIIIRGIETTADFFIDGLRDDVQYFRPLYNLERVEILRGSNALLFGRGGGGGVVNRVTKSPEFDDQFAGFSSSIDTFGSYNISGDVNMAVSETAALRLNGFYEELDNHRDFFGGERFAINPTFAFKASSDTNVLLSYEYVDDDRVVDRGVPSQVVENGPNVPLKGFKKTFFGSPDGNRTTLQAHIAKARVDHTFTDSLRGNLTVQYADYDKLYQNLFANSAVSIGTGLPLQVQLDGYQDFTDRQNLIIQTNLVSEFKTGPFGHTVLFGGEFGDQDTDNARNDNVFAANGDDQITIAFTDPLDIPEFSFSNLVRDRESQVQFASVYLQDQIDVTDWLMLVGGVRYDRFDIDVLDIIEQNDGDGVNGDFSRVDEKFTPRLGAILKPAENISAYASYSETFLPRSGDQFLTLDLDTESTRPQSFKNTELGLKWDIRPDLSITAALFDLDRSSFTSVDPDDPGQIIVVEGSQTQGFEFQLNGKLADWWTIAAGYSYLDGKVQQADGGGNDGNKTRQTPENMISLWNNVSITDKFGIGFGATYQDSYFVREDNAVKVPDFIRVDAALYYELSDNLRLQVNVENLLDETYYPDAHSNTNISTGELSTHASRSLAAFKGWVQAQDSHVGGDVS</sequence>
<evidence type="ECO:0000256" key="4">
    <source>
        <dbReference type="ARBA" id="ARBA00022452"/>
    </source>
</evidence>
<evidence type="ECO:0000256" key="1">
    <source>
        <dbReference type="ARBA" id="ARBA00004571"/>
    </source>
</evidence>
<keyword evidence="3 14" id="KW-0813">Transport</keyword>
<dbReference type="CDD" id="cd01347">
    <property type="entry name" value="ligand_gated_channel"/>
    <property type="match status" value="1"/>
</dbReference>
<dbReference type="InterPro" id="IPR036942">
    <property type="entry name" value="Beta-barrel_TonB_sf"/>
</dbReference>
<evidence type="ECO:0000256" key="11">
    <source>
        <dbReference type="ARBA" id="ARBA00023136"/>
    </source>
</evidence>
<evidence type="ECO:0000256" key="3">
    <source>
        <dbReference type="ARBA" id="ARBA00022448"/>
    </source>
</evidence>
<evidence type="ECO:0000256" key="5">
    <source>
        <dbReference type="ARBA" id="ARBA00022496"/>
    </source>
</evidence>